<dbReference type="Proteomes" id="UP000324497">
    <property type="component" value="Chromosome"/>
</dbReference>
<proteinExistence type="predicted"/>
<reference evidence="1 2" key="1">
    <citation type="submission" date="2016-11" db="EMBL/GenBank/DDBJ databases">
        <title>Interaction between Lactobacillus species and yeast in water kefir.</title>
        <authorList>
            <person name="Behr J."/>
            <person name="Xu D."/>
            <person name="Vogel R.F."/>
        </authorList>
    </citation>
    <scope>NUCLEOTIDE SEQUENCE [LARGE SCALE GENOMIC DNA]</scope>
    <source>
        <strain evidence="1 2">TMW 1.1827</strain>
    </source>
</reference>
<dbReference type="KEGG" id="lng:BSQ50_05400"/>
<evidence type="ECO:0000313" key="1">
    <source>
        <dbReference type="EMBL" id="AUJ32040.1"/>
    </source>
</evidence>
<keyword evidence="2" id="KW-1185">Reference proteome</keyword>
<evidence type="ECO:0000313" key="2">
    <source>
        <dbReference type="Proteomes" id="UP000324497"/>
    </source>
</evidence>
<accession>A0A3S6QVP6</accession>
<name>A0A3S6QVP6_9LACO</name>
<protein>
    <submittedName>
        <fullName evidence="1">Uncharacterized protein</fullName>
    </submittedName>
</protein>
<dbReference type="EMBL" id="CP018180">
    <property type="protein sequence ID" value="AUJ32040.1"/>
    <property type="molecule type" value="Genomic_DNA"/>
</dbReference>
<organism evidence="1 2">
    <name type="scientific">Liquorilactobacillus nagelii</name>
    <dbReference type="NCBI Taxonomy" id="82688"/>
    <lineage>
        <taxon>Bacteria</taxon>
        <taxon>Bacillati</taxon>
        <taxon>Bacillota</taxon>
        <taxon>Bacilli</taxon>
        <taxon>Lactobacillales</taxon>
        <taxon>Lactobacillaceae</taxon>
        <taxon>Liquorilactobacillus</taxon>
    </lineage>
</organism>
<gene>
    <name evidence="1" type="ORF">BSQ50_05400</name>
</gene>
<dbReference type="AlphaFoldDB" id="A0A3S6QVP6"/>
<sequence>MIAGSKLCQIINLKMTFNIRSSWFLAVPVGKLIINSQVRIISKTQNQVVYENVSAYFESKQSFF</sequence>